<accession>A0ABS8UR30</accession>
<evidence type="ECO:0000313" key="2">
    <source>
        <dbReference type="Proteomes" id="UP000823775"/>
    </source>
</evidence>
<keyword evidence="2" id="KW-1185">Reference proteome</keyword>
<dbReference type="Proteomes" id="UP000823775">
    <property type="component" value="Unassembled WGS sequence"/>
</dbReference>
<evidence type="ECO:0000313" key="1">
    <source>
        <dbReference type="EMBL" id="MCD9561085.1"/>
    </source>
</evidence>
<protein>
    <submittedName>
        <fullName evidence="1">Uncharacterized protein</fullName>
    </submittedName>
</protein>
<dbReference type="EMBL" id="JACEIK010002424">
    <property type="protein sequence ID" value="MCD9561085.1"/>
    <property type="molecule type" value="Genomic_DNA"/>
</dbReference>
<organism evidence="1 2">
    <name type="scientific">Datura stramonium</name>
    <name type="common">Jimsonweed</name>
    <name type="synonym">Common thornapple</name>
    <dbReference type="NCBI Taxonomy" id="4076"/>
    <lineage>
        <taxon>Eukaryota</taxon>
        <taxon>Viridiplantae</taxon>
        <taxon>Streptophyta</taxon>
        <taxon>Embryophyta</taxon>
        <taxon>Tracheophyta</taxon>
        <taxon>Spermatophyta</taxon>
        <taxon>Magnoliopsida</taxon>
        <taxon>eudicotyledons</taxon>
        <taxon>Gunneridae</taxon>
        <taxon>Pentapetalae</taxon>
        <taxon>asterids</taxon>
        <taxon>lamiids</taxon>
        <taxon>Solanales</taxon>
        <taxon>Solanaceae</taxon>
        <taxon>Solanoideae</taxon>
        <taxon>Datureae</taxon>
        <taxon>Datura</taxon>
    </lineage>
</organism>
<proteinExistence type="predicted"/>
<reference evidence="1 2" key="1">
    <citation type="journal article" date="2021" name="BMC Genomics">
        <title>Datura genome reveals duplications of psychoactive alkaloid biosynthetic genes and high mutation rate following tissue culture.</title>
        <authorList>
            <person name="Rajewski A."/>
            <person name="Carter-House D."/>
            <person name="Stajich J."/>
            <person name="Litt A."/>
        </authorList>
    </citation>
    <scope>NUCLEOTIDE SEQUENCE [LARGE SCALE GENOMIC DNA]</scope>
    <source>
        <strain evidence="1">AR-01</strain>
    </source>
</reference>
<sequence>MTRVSVFESFDVGVSFEELGTMTISHSLVRSGKKQMEYRFEKILASSQCHDPASHRHFTERVADGKDAPQCSTYHWWFIDGLRITSY</sequence>
<comment type="caution">
    <text evidence="1">The sequence shown here is derived from an EMBL/GenBank/DDBJ whole genome shotgun (WGS) entry which is preliminary data.</text>
</comment>
<name>A0ABS8UR30_DATST</name>
<feature type="non-terminal residue" evidence="1">
    <location>
        <position position="87"/>
    </location>
</feature>
<gene>
    <name evidence="1" type="ORF">HAX54_020045</name>
</gene>